<dbReference type="EMBL" id="QUAL01000152">
    <property type="protein sequence ID" value="RIQ21256.1"/>
    <property type="molecule type" value="Genomic_DNA"/>
</dbReference>
<proteinExistence type="predicted"/>
<evidence type="ECO:0000313" key="2">
    <source>
        <dbReference type="Proteomes" id="UP000284057"/>
    </source>
</evidence>
<organism evidence="1 2">
    <name type="scientific">Jiangella rhizosphaerae</name>
    <dbReference type="NCBI Taxonomy" id="2293569"/>
    <lineage>
        <taxon>Bacteria</taxon>
        <taxon>Bacillati</taxon>
        <taxon>Actinomycetota</taxon>
        <taxon>Actinomycetes</taxon>
        <taxon>Jiangellales</taxon>
        <taxon>Jiangellaceae</taxon>
        <taxon>Jiangella</taxon>
    </lineage>
</organism>
<evidence type="ECO:0000313" key="1">
    <source>
        <dbReference type="EMBL" id="RIQ21256.1"/>
    </source>
</evidence>
<dbReference type="RefSeq" id="WP_119660782.1">
    <property type="nucleotide sequence ID" value="NZ_QUAL01000152.1"/>
</dbReference>
<evidence type="ECO:0008006" key="3">
    <source>
        <dbReference type="Google" id="ProtNLM"/>
    </source>
</evidence>
<protein>
    <recommendedName>
        <fullName evidence="3">HEAT repeat domain-containing protein</fullName>
    </recommendedName>
</protein>
<comment type="caution">
    <text evidence="1">The sequence shown here is derived from an EMBL/GenBank/DDBJ whole genome shotgun (WGS) entry which is preliminary data.</text>
</comment>
<keyword evidence="2" id="KW-1185">Reference proteome</keyword>
<name>A0A418KPG5_9ACTN</name>
<dbReference type="Proteomes" id="UP000284057">
    <property type="component" value="Unassembled WGS sequence"/>
</dbReference>
<sequence length="97" mass="10547">MNGEGALRKALMQADRGDLPGAEATLRRLLDGEASDVTRVRALVVLGDLLTGRGDPGARWVLTEALSLARELEDADDLLGFEFERAHLLLEELHAEP</sequence>
<dbReference type="AlphaFoldDB" id="A0A418KPG5"/>
<gene>
    <name evidence="1" type="ORF">DY240_15655</name>
</gene>
<reference evidence="1 2" key="1">
    <citation type="submission" date="2018-09" db="EMBL/GenBank/DDBJ databases">
        <title>Isolation, diversity and antifungal activity of actinobacteria from wheat.</title>
        <authorList>
            <person name="Han C."/>
        </authorList>
    </citation>
    <scope>NUCLEOTIDE SEQUENCE [LARGE SCALE GENOMIC DNA]</scope>
    <source>
        <strain evidence="1 2">NEAU-YY265</strain>
    </source>
</reference>
<accession>A0A418KPG5</accession>
<dbReference type="OrthoDB" id="4466868at2"/>